<dbReference type="KEGG" id="hty:BN2458_PEG1601"/>
<dbReference type="PANTHER" id="PTHR42799">
    <property type="entry name" value="MITOCHONDRIAL PEPTIDE METHIONINE SULFOXIDE REDUCTASE"/>
    <property type="match status" value="1"/>
</dbReference>
<dbReference type="EMBL" id="JRPF02000002">
    <property type="protein sequence ID" value="TLD79153.1"/>
    <property type="molecule type" value="Genomic_DNA"/>
</dbReference>
<reference evidence="6" key="2">
    <citation type="submission" date="2015-11" db="EMBL/GenBank/DDBJ databases">
        <authorList>
            <person name="Zhang Y."/>
            <person name="Guo Z."/>
        </authorList>
    </citation>
    <scope>NUCLEOTIDE SEQUENCE</scope>
    <source>
        <strain evidence="6">1</strain>
    </source>
</reference>
<dbReference type="RefSeq" id="WP_034326805.1">
    <property type="nucleotide sequence ID" value="NZ_CAJTQN010000002.1"/>
</dbReference>
<dbReference type="HAMAP" id="MF_01401">
    <property type="entry name" value="MsrA"/>
    <property type="match status" value="1"/>
</dbReference>
<keyword evidence="1 4" id="KW-0560">Oxidoreductase</keyword>
<feature type="domain" description="Peptide methionine sulphoxide reductase MsrA" evidence="5">
    <location>
        <begin position="3"/>
        <end position="153"/>
    </location>
</feature>
<dbReference type="PANTHER" id="PTHR42799:SF2">
    <property type="entry name" value="MITOCHONDRIAL PEPTIDE METHIONINE SULFOXIDE REDUCTASE"/>
    <property type="match status" value="1"/>
</dbReference>
<organism evidence="6 9">
    <name type="scientific">Helicobacter typhlonius</name>
    <dbReference type="NCBI Taxonomy" id="76936"/>
    <lineage>
        <taxon>Bacteria</taxon>
        <taxon>Pseudomonadati</taxon>
        <taxon>Campylobacterota</taxon>
        <taxon>Epsilonproteobacteria</taxon>
        <taxon>Campylobacterales</taxon>
        <taxon>Helicobacteraceae</taxon>
        <taxon>Helicobacter</taxon>
    </lineage>
</organism>
<dbReference type="InterPro" id="IPR050162">
    <property type="entry name" value="MsrA_MetSO_reductase"/>
</dbReference>
<feature type="active site" evidence="4">
    <location>
        <position position="10"/>
    </location>
</feature>
<dbReference type="OrthoDB" id="4174719at2"/>
<protein>
    <recommendedName>
        <fullName evidence="4">Peptide methionine sulfoxide reductase MsrA</fullName>
        <shortName evidence="4">Protein-methionine-S-oxide reductase</shortName>
        <ecNumber evidence="4">1.8.4.11</ecNumber>
    </recommendedName>
    <alternativeName>
        <fullName evidence="4">Peptide-methionine (S)-S-oxide reductase</fullName>
        <shortName evidence="4">Peptide Met(O) reductase</shortName>
    </alternativeName>
</protein>
<reference evidence="9" key="3">
    <citation type="submission" date="2015-11" db="EMBL/GenBank/DDBJ databases">
        <authorList>
            <person name="Anvar S.Y."/>
        </authorList>
    </citation>
    <scope>NUCLEOTIDE SEQUENCE [LARGE SCALE GENOMIC DNA]</scope>
</reference>
<dbReference type="Proteomes" id="UP000029925">
    <property type="component" value="Unassembled WGS sequence"/>
</dbReference>
<dbReference type="GeneID" id="78151763"/>
<dbReference type="AlphaFoldDB" id="A0A099UHS2"/>
<proteinExistence type="inferred from homology"/>
<name>A0A099UHS2_9HELI</name>
<dbReference type="Pfam" id="PF01625">
    <property type="entry name" value="PMSR"/>
    <property type="match status" value="1"/>
</dbReference>
<dbReference type="InterPro" id="IPR002569">
    <property type="entry name" value="Met_Sox_Rdtase_MsrA_dom"/>
</dbReference>
<keyword evidence="8" id="KW-1185">Reference proteome</keyword>
<sequence length="165" mass="18852">MATIYLAGGCFWGIQGYFDRLKGVQDSQVGYANSYIANPTYEMVCSGTSGAVEALELTYDRQILSLNEIMGRFLSIINPAALNFQGNDVGSQYRNGVYFVEVADEEIIRNNLRIWEQNHQKKAVTEVFALRNFYPAENYHQKYLVKNPNGYCHIDIESALEEWKK</sequence>
<dbReference type="GO" id="GO:0008113">
    <property type="term" value="F:peptide-methionine (S)-S-oxide reductase activity"/>
    <property type="evidence" value="ECO:0007669"/>
    <property type="project" value="UniProtKB-UniRule"/>
</dbReference>
<dbReference type="STRING" id="76936.BN2458_PEG1601"/>
<accession>A0A099UHS2</accession>
<evidence type="ECO:0000259" key="5">
    <source>
        <dbReference type="Pfam" id="PF01625"/>
    </source>
</evidence>
<evidence type="ECO:0000313" key="9">
    <source>
        <dbReference type="Proteomes" id="UP000064525"/>
    </source>
</evidence>
<dbReference type="EC" id="1.8.4.11" evidence="4"/>
<dbReference type="InterPro" id="IPR036509">
    <property type="entry name" value="Met_Sox_Rdtase_MsrA_sf"/>
</dbReference>
<evidence type="ECO:0000256" key="4">
    <source>
        <dbReference type="HAMAP-Rule" id="MF_01401"/>
    </source>
</evidence>
<dbReference type="Proteomes" id="UP000064525">
    <property type="component" value="Chromosome I"/>
</dbReference>
<comment type="function">
    <text evidence="4">Has an important function as a repair enzyme for proteins that have been inactivated by oxidation. Catalyzes the reversible oxidation-reduction of methionine sulfoxide in proteins to methionine.</text>
</comment>
<evidence type="ECO:0000256" key="1">
    <source>
        <dbReference type="ARBA" id="ARBA00023002"/>
    </source>
</evidence>
<reference evidence="7 8" key="1">
    <citation type="journal article" date="2014" name="Genome Announc.">
        <title>Draft genome sequences of eight enterohepatic helicobacter species isolated from both laboratory and wild rodents.</title>
        <authorList>
            <person name="Sheh A."/>
            <person name="Shen Z."/>
            <person name="Fox J.G."/>
        </authorList>
    </citation>
    <scope>NUCLEOTIDE SEQUENCE [LARGE SCALE GENOMIC DNA]</scope>
    <source>
        <strain evidence="7 8">MIT 98-6810</strain>
    </source>
</reference>
<evidence type="ECO:0000313" key="7">
    <source>
        <dbReference type="EMBL" id="TLD79153.1"/>
    </source>
</evidence>
<evidence type="ECO:0000313" key="6">
    <source>
        <dbReference type="EMBL" id="CUU40484.1"/>
    </source>
</evidence>
<dbReference type="EMBL" id="LN907858">
    <property type="protein sequence ID" value="CUU40484.1"/>
    <property type="molecule type" value="Genomic_DNA"/>
</dbReference>
<dbReference type="GO" id="GO:0034599">
    <property type="term" value="P:cellular response to oxidative stress"/>
    <property type="evidence" value="ECO:0007669"/>
    <property type="project" value="TreeGrafter"/>
</dbReference>
<evidence type="ECO:0000256" key="2">
    <source>
        <dbReference type="ARBA" id="ARBA00047806"/>
    </source>
</evidence>
<evidence type="ECO:0000313" key="8">
    <source>
        <dbReference type="Proteomes" id="UP000029925"/>
    </source>
</evidence>
<dbReference type="PATRIC" id="fig|76936.10.peg.1562"/>
<comment type="catalytic activity">
    <reaction evidence="2 4">
        <text>L-methionyl-[protein] + [thioredoxin]-disulfide + H2O = L-methionyl-(S)-S-oxide-[protein] + [thioredoxin]-dithiol</text>
        <dbReference type="Rhea" id="RHEA:14217"/>
        <dbReference type="Rhea" id="RHEA-COMP:10698"/>
        <dbReference type="Rhea" id="RHEA-COMP:10700"/>
        <dbReference type="Rhea" id="RHEA-COMP:12313"/>
        <dbReference type="Rhea" id="RHEA-COMP:12315"/>
        <dbReference type="ChEBI" id="CHEBI:15377"/>
        <dbReference type="ChEBI" id="CHEBI:16044"/>
        <dbReference type="ChEBI" id="CHEBI:29950"/>
        <dbReference type="ChEBI" id="CHEBI:44120"/>
        <dbReference type="ChEBI" id="CHEBI:50058"/>
        <dbReference type="EC" id="1.8.4.11"/>
    </reaction>
</comment>
<gene>
    <name evidence="4 7" type="primary">msrA</name>
    <name evidence="6" type="ORF">BN2458_PEG1601</name>
    <name evidence="7" type="ORF">LS75_002305</name>
</gene>
<dbReference type="Gene3D" id="3.30.1060.10">
    <property type="entry name" value="Peptide methionine sulphoxide reductase MsrA"/>
    <property type="match status" value="1"/>
</dbReference>
<dbReference type="GO" id="GO:0005737">
    <property type="term" value="C:cytoplasm"/>
    <property type="evidence" value="ECO:0007669"/>
    <property type="project" value="TreeGrafter"/>
</dbReference>
<evidence type="ECO:0000256" key="3">
    <source>
        <dbReference type="ARBA" id="ARBA00048782"/>
    </source>
</evidence>
<comment type="similarity">
    <text evidence="4">Belongs to the MsrA Met sulfoxide reductase family.</text>
</comment>
<dbReference type="NCBIfam" id="TIGR00401">
    <property type="entry name" value="msrA"/>
    <property type="match status" value="1"/>
</dbReference>
<comment type="catalytic activity">
    <reaction evidence="3 4">
        <text>[thioredoxin]-disulfide + L-methionine + H2O = L-methionine (S)-S-oxide + [thioredoxin]-dithiol</text>
        <dbReference type="Rhea" id="RHEA:19993"/>
        <dbReference type="Rhea" id="RHEA-COMP:10698"/>
        <dbReference type="Rhea" id="RHEA-COMP:10700"/>
        <dbReference type="ChEBI" id="CHEBI:15377"/>
        <dbReference type="ChEBI" id="CHEBI:29950"/>
        <dbReference type="ChEBI" id="CHEBI:50058"/>
        <dbReference type="ChEBI" id="CHEBI:57844"/>
        <dbReference type="ChEBI" id="CHEBI:58772"/>
        <dbReference type="EC" id="1.8.4.11"/>
    </reaction>
</comment>
<dbReference type="SUPFAM" id="SSF55068">
    <property type="entry name" value="Peptide methionine sulfoxide reductase"/>
    <property type="match status" value="1"/>
</dbReference>